<name>A0A484H7E2_9ZZZZ</name>
<keyword evidence="8 12" id="KW-0482">Metalloprotease</keyword>
<evidence type="ECO:0000256" key="3">
    <source>
        <dbReference type="ARBA" id="ARBA00022670"/>
    </source>
</evidence>
<feature type="transmembrane region" description="Helical" evidence="10">
    <location>
        <begin position="299"/>
        <end position="319"/>
    </location>
</feature>
<dbReference type="InterPro" id="IPR008915">
    <property type="entry name" value="Peptidase_M50"/>
</dbReference>
<dbReference type="GO" id="GO:0006508">
    <property type="term" value="P:proteolysis"/>
    <property type="evidence" value="ECO:0007669"/>
    <property type="project" value="UniProtKB-KW"/>
</dbReference>
<dbReference type="InterPro" id="IPR041489">
    <property type="entry name" value="PDZ_6"/>
</dbReference>
<accession>A0A484H7E2</accession>
<comment type="cofactor">
    <cofactor evidence="1">
        <name>Zn(2+)</name>
        <dbReference type="ChEBI" id="CHEBI:29105"/>
    </cofactor>
</comment>
<feature type="transmembrane region" description="Helical" evidence="10">
    <location>
        <begin position="12"/>
        <end position="29"/>
    </location>
</feature>
<reference evidence="12" key="1">
    <citation type="submission" date="2018-10" db="EMBL/GenBank/DDBJ databases">
        <authorList>
            <person name="Gruber-Vodicka H."/>
            <person name="Jaeckle O."/>
        </authorList>
    </citation>
    <scope>NUCLEOTIDE SEQUENCE</scope>
</reference>
<sequence length="384" mass="42360">MDLLMDSLLSFLTYVLPFLTILTVIVFVHELGHYVAARYNDVRVEVFSIGFGYELFGYTDRHGTRWKFSAIPLGGYVKMFGEVDIVDISAKGGCLLPAEDRAAAFRYKRLSQRAVIIAAGPAMNFIFAVLVFTLVFMTLGQPITPPVVGEVKTGSAAAVAGILPGDRFVSIDGQPIEQFSDIQQSVQLSNGAPIEVRLWREEAELAFIITPHITERIDHLGNIRRVPVLGVTMNPSEPTKIQRHTPLSALKQAIRETYEVTRTALIAFGQMLIGARETDELSGILRIAHFSGLAVKGGVSIVVTFIAILSINLGLVNLFPIPLLDGGHLLYYAIEGVRRRPLSERTQEYGLRIGLILVFGLLIFATWNDLVQLGVWDFFTGLIS</sequence>
<evidence type="ECO:0000256" key="7">
    <source>
        <dbReference type="ARBA" id="ARBA00022989"/>
    </source>
</evidence>
<feature type="transmembrane region" description="Helical" evidence="10">
    <location>
        <begin position="114"/>
        <end position="137"/>
    </location>
</feature>
<evidence type="ECO:0000256" key="2">
    <source>
        <dbReference type="ARBA" id="ARBA00004141"/>
    </source>
</evidence>
<dbReference type="AlphaFoldDB" id="A0A484H7E2"/>
<keyword evidence="9 10" id="KW-0472">Membrane</keyword>
<evidence type="ECO:0000256" key="1">
    <source>
        <dbReference type="ARBA" id="ARBA00001947"/>
    </source>
</evidence>
<dbReference type="NCBIfam" id="TIGR00054">
    <property type="entry name" value="RIP metalloprotease RseP"/>
    <property type="match status" value="1"/>
</dbReference>
<gene>
    <name evidence="12" type="ORF">RIEGSTA812A_PEG_914</name>
</gene>
<dbReference type="PANTHER" id="PTHR42837">
    <property type="entry name" value="REGULATOR OF SIGMA-E PROTEASE RSEP"/>
    <property type="match status" value="1"/>
</dbReference>
<comment type="subcellular location">
    <subcellularLocation>
        <location evidence="2">Membrane</location>
        <topology evidence="2">Multi-pass membrane protein</topology>
    </subcellularLocation>
</comment>
<evidence type="ECO:0000259" key="11">
    <source>
        <dbReference type="SMART" id="SM00228"/>
    </source>
</evidence>
<dbReference type="EMBL" id="LR026963">
    <property type="protein sequence ID" value="VBB69441.1"/>
    <property type="molecule type" value="Genomic_DNA"/>
</dbReference>
<dbReference type="GO" id="GO:0016020">
    <property type="term" value="C:membrane"/>
    <property type="evidence" value="ECO:0007669"/>
    <property type="project" value="UniProtKB-SubCell"/>
</dbReference>
<evidence type="ECO:0000256" key="10">
    <source>
        <dbReference type="SAM" id="Phobius"/>
    </source>
</evidence>
<dbReference type="InterPro" id="IPR004387">
    <property type="entry name" value="Pept_M50_Zn"/>
</dbReference>
<keyword evidence="3 12" id="KW-0645">Protease</keyword>
<dbReference type="CDD" id="cd06163">
    <property type="entry name" value="S2P-M50_PDZ_RseP-like"/>
    <property type="match status" value="1"/>
</dbReference>
<keyword evidence="4 10" id="KW-0812">Transmembrane</keyword>
<dbReference type="SUPFAM" id="SSF50156">
    <property type="entry name" value="PDZ domain-like"/>
    <property type="match status" value="1"/>
</dbReference>
<evidence type="ECO:0000256" key="4">
    <source>
        <dbReference type="ARBA" id="ARBA00022692"/>
    </source>
</evidence>
<keyword evidence="7 10" id="KW-1133">Transmembrane helix</keyword>
<dbReference type="Pfam" id="PF17820">
    <property type="entry name" value="PDZ_6"/>
    <property type="match status" value="1"/>
</dbReference>
<dbReference type="PANTHER" id="PTHR42837:SF2">
    <property type="entry name" value="MEMBRANE METALLOPROTEASE ARASP2, CHLOROPLASTIC-RELATED"/>
    <property type="match status" value="1"/>
</dbReference>
<keyword evidence="6" id="KW-0862">Zinc</keyword>
<evidence type="ECO:0000256" key="9">
    <source>
        <dbReference type="ARBA" id="ARBA00023136"/>
    </source>
</evidence>
<keyword evidence="5" id="KW-0378">Hydrolase</keyword>
<evidence type="ECO:0000313" key="12">
    <source>
        <dbReference type="EMBL" id="VBB69441.1"/>
    </source>
</evidence>
<evidence type="ECO:0000256" key="5">
    <source>
        <dbReference type="ARBA" id="ARBA00022801"/>
    </source>
</evidence>
<dbReference type="CDD" id="cd23081">
    <property type="entry name" value="cpPDZ_EcRseP-like"/>
    <property type="match status" value="1"/>
</dbReference>
<dbReference type="Gene3D" id="2.30.42.10">
    <property type="match status" value="1"/>
</dbReference>
<feature type="transmembrane region" description="Helical" evidence="10">
    <location>
        <begin position="349"/>
        <end position="367"/>
    </location>
</feature>
<dbReference type="InterPro" id="IPR036034">
    <property type="entry name" value="PDZ_sf"/>
</dbReference>
<dbReference type="GO" id="GO:0004222">
    <property type="term" value="F:metalloendopeptidase activity"/>
    <property type="evidence" value="ECO:0007669"/>
    <property type="project" value="InterPro"/>
</dbReference>
<protein>
    <submittedName>
        <fullName evidence="12">Membrane-associated zinc metalloprotease</fullName>
    </submittedName>
</protein>
<feature type="domain" description="PDZ" evidence="11">
    <location>
        <begin position="128"/>
        <end position="202"/>
    </location>
</feature>
<evidence type="ECO:0000256" key="8">
    <source>
        <dbReference type="ARBA" id="ARBA00023049"/>
    </source>
</evidence>
<evidence type="ECO:0000256" key="6">
    <source>
        <dbReference type="ARBA" id="ARBA00022833"/>
    </source>
</evidence>
<dbReference type="SMART" id="SM00228">
    <property type="entry name" value="PDZ"/>
    <property type="match status" value="1"/>
</dbReference>
<dbReference type="InterPro" id="IPR001478">
    <property type="entry name" value="PDZ"/>
</dbReference>
<organism evidence="12">
    <name type="scientific">invertebrate metagenome</name>
    <dbReference type="NCBI Taxonomy" id="1711999"/>
    <lineage>
        <taxon>unclassified sequences</taxon>
        <taxon>metagenomes</taxon>
        <taxon>organismal metagenomes</taxon>
    </lineage>
</organism>
<dbReference type="Pfam" id="PF02163">
    <property type="entry name" value="Peptidase_M50"/>
    <property type="match status" value="1"/>
</dbReference>
<proteinExistence type="predicted"/>